<comment type="caution">
    <text evidence="6">The sequence shown here is derived from an EMBL/GenBank/DDBJ whole genome shotgun (WGS) entry which is preliminary data.</text>
</comment>
<dbReference type="AlphaFoldDB" id="A0A537K6L4"/>
<dbReference type="InterPro" id="IPR056774">
    <property type="entry name" value="FdhE_N"/>
</dbReference>
<protein>
    <recommendedName>
        <fullName evidence="2">Protein FdhE homolog</fullName>
    </recommendedName>
</protein>
<sequence length="309" mass="33183">MPRILEPGQIEASAGRAIPRIRFPERTCVFSARAQRLRQLAEAGAPGHAIGDYLRLMAVMADAQQLVLGSFEAAAPTAHQLARAATHRMPVIHASSWPRAPYWREVVTQLCGAVAAARDAPAGVRATCEQLQSAPAPALETQADALLGGRTEAVDVGGAPFLMAALQVYWVTLASRLLPDQVPGLEVPGLCPACGTLPVASIVRAEARSEGYRFLHCALCATEWHLVRITCSQCQSTANIAYHSIEGDSGAVRAESCDQCHTYRKILYQEKDTNVDPVADDLGSLALDLLMSEAGYHRGSGNPLLWQRP</sequence>
<evidence type="ECO:0000256" key="2">
    <source>
        <dbReference type="HAMAP-Rule" id="MF_00611"/>
    </source>
</evidence>
<feature type="domain" description="FdhE C-terminal" evidence="5">
    <location>
        <begin position="229"/>
        <end position="305"/>
    </location>
</feature>
<dbReference type="Gene3D" id="3.90.1670.10">
    <property type="entry name" value="FdhE-like domain"/>
    <property type="match status" value="1"/>
</dbReference>
<comment type="subcellular location">
    <subcellularLocation>
        <location evidence="2">Cytoplasm</location>
    </subcellularLocation>
</comment>
<feature type="domain" description="FdhE N-terminal" evidence="3">
    <location>
        <begin position="18"/>
        <end position="182"/>
    </location>
</feature>
<dbReference type="InterPro" id="IPR056796">
    <property type="entry name" value="FdhE_C"/>
</dbReference>
<evidence type="ECO:0000313" key="6">
    <source>
        <dbReference type="EMBL" id="TMI91384.1"/>
    </source>
</evidence>
<name>A0A537K6L4_9BACT</name>
<dbReference type="Pfam" id="PF24859">
    <property type="entry name" value="FdhE_central"/>
    <property type="match status" value="1"/>
</dbReference>
<reference evidence="6 7" key="1">
    <citation type="journal article" date="2019" name="Nat. Microbiol.">
        <title>Mediterranean grassland soil C-N compound turnover is dependent on rainfall and depth, and is mediated by genomically divergent microorganisms.</title>
        <authorList>
            <person name="Diamond S."/>
            <person name="Andeer P.F."/>
            <person name="Li Z."/>
            <person name="Crits-Christoph A."/>
            <person name="Burstein D."/>
            <person name="Anantharaman K."/>
            <person name="Lane K.R."/>
            <person name="Thomas B.C."/>
            <person name="Pan C."/>
            <person name="Northen T.R."/>
            <person name="Banfield J.F."/>
        </authorList>
    </citation>
    <scope>NUCLEOTIDE SEQUENCE [LARGE SCALE GENOMIC DNA]</scope>
    <source>
        <strain evidence="6">NP_3</strain>
    </source>
</reference>
<evidence type="ECO:0000259" key="5">
    <source>
        <dbReference type="Pfam" id="PF24860"/>
    </source>
</evidence>
<dbReference type="PANTHER" id="PTHR37689:SF1">
    <property type="entry name" value="PROTEIN FDHE"/>
    <property type="match status" value="1"/>
</dbReference>
<dbReference type="GO" id="GO:0051604">
    <property type="term" value="P:protein maturation"/>
    <property type="evidence" value="ECO:0007669"/>
    <property type="project" value="TreeGrafter"/>
</dbReference>
<dbReference type="EMBL" id="VBAK01000095">
    <property type="protein sequence ID" value="TMI91384.1"/>
    <property type="molecule type" value="Genomic_DNA"/>
</dbReference>
<accession>A0A537K6L4</accession>
<dbReference type="NCBIfam" id="TIGR01562">
    <property type="entry name" value="FdhE"/>
    <property type="match status" value="1"/>
</dbReference>
<evidence type="ECO:0000259" key="4">
    <source>
        <dbReference type="Pfam" id="PF24859"/>
    </source>
</evidence>
<keyword evidence="1 2" id="KW-0963">Cytoplasm</keyword>
<evidence type="ECO:0000256" key="1">
    <source>
        <dbReference type="ARBA" id="ARBA00022490"/>
    </source>
</evidence>
<evidence type="ECO:0000313" key="7">
    <source>
        <dbReference type="Proteomes" id="UP000318509"/>
    </source>
</evidence>
<dbReference type="Pfam" id="PF24860">
    <property type="entry name" value="FdhE_C"/>
    <property type="match status" value="1"/>
</dbReference>
<proteinExistence type="inferred from homology"/>
<dbReference type="GO" id="GO:0005829">
    <property type="term" value="C:cytosol"/>
    <property type="evidence" value="ECO:0007669"/>
    <property type="project" value="TreeGrafter"/>
</dbReference>
<dbReference type="GO" id="GO:0008199">
    <property type="term" value="F:ferric iron binding"/>
    <property type="evidence" value="ECO:0007669"/>
    <property type="project" value="TreeGrafter"/>
</dbReference>
<dbReference type="CDD" id="cd16341">
    <property type="entry name" value="FdhE"/>
    <property type="match status" value="1"/>
</dbReference>
<dbReference type="SUPFAM" id="SSF144020">
    <property type="entry name" value="FdhE-like"/>
    <property type="match status" value="1"/>
</dbReference>
<dbReference type="InterPro" id="IPR006452">
    <property type="entry name" value="Formate_DH_accessory"/>
</dbReference>
<gene>
    <name evidence="2 6" type="primary">fdhE</name>
    <name evidence="6" type="ORF">E6H00_04175</name>
</gene>
<dbReference type="InterPro" id="IPR056797">
    <property type="entry name" value="FdhE_central"/>
</dbReference>
<organism evidence="6 7">
    <name type="scientific">Candidatus Segetimicrobium genomatis</name>
    <dbReference type="NCBI Taxonomy" id="2569760"/>
    <lineage>
        <taxon>Bacteria</taxon>
        <taxon>Bacillati</taxon>
        <taxon>Candidatus Sysuimicrobiota</taxon>
        <taxon>Candidatus Sysuimicrobiia</taxon>
        <taxon>Candidatus Sysuimicrobiales</taxon>
        <taxon>Candidatus Segetimicrobiaceae</taxon>
        <taxon>Candidatus Segetimicrobium</taxon>
    </lineage>
</organism>
<comment type="function">
    <text evidence="2">Necessary for formate dehydrogenase activity.</text>
</comment>
<dbReference type="Pfam" id="PF04216">
    <property type="entry name" value="FdhE_N"/>
    <property type="match status" value="1"/>
</dbReference>
<dbReference type="PANTHER" id="PTHR37689">
    <property type="entry name" value="PROTEIN FDHE"/>
    <property type="match status" value="1"/>
</dbReference>
<evidence type="ECO:0000259" key="3">
    <source>
        <dbReference type="Pfam" id="PF04216"/>
    </source>
</evidence>
<comment type="similarity">
    <text evidence="2">Belongs to the FdhE family.</text>
</comment>
<feature type="domain" description="FdhE central" evidence="4">
    <location>
        <begin position="190"/>
        <end position="228"/>
    </location>
</feature>
<dbReference type="HAMAP" id="MF_00611">
    <property type="entry name" value="FdeH"/>
    <property type="match status" value="1"/>
</dbReference>
<dbReference type="PIRSF" id="PIRSF018296">
    <property type="entry name" value="Format_dh_formtn"/>
    <property type="match status" value="1"/>
</dbReference>
<dbReference type="Proteomes" id="UP000318509">
    <property type="component" value="Unassembled WGS sequence"/>
</dbReference>
<dbReference type="InterPro" id="IPR024064">
    <property type="entry name" value="FdhE-like_sf"/>
</dbReference>